<evidence type="ECO:0000256" key="2">
    <source>
        <dbReference type="ARBA" id="ARBA00022771"/>
    </source>
</evidence>
<keyword evidence="8" id="KW-1185">Reference proteome</keyword>
<dbReference type="AlphaFoldDB" id="A0AAP0FAS4"/>
<dbReference type="InterPro" id="IPR013083">
    <property type="entry name" value="Znf_RING/FYVE/PHD"/>
</dbReference>
<evidence type="ECO:0000256" key="4">
    <source>
        <dbReference type="PROSITE-ProRule" id="PRU00452"/>
    </source>
</evidence>
<keyword evidence="2 4" id="KW-0863">Zinc-finger</keyword>
<dbReference type="EMBL" id="JBBNAE010000008">
    <property type="protein sequence ID" value="KAK9103749.1"/>
    <property type="molecule type" value="Genomic_DNA"/>
</dbReference>
<dbReference type="GO" id="GO:0016925">
    <property type="term" value="P:protein sumoylation"/>
    <property type="evidence" value="ECO:0007669"/>
    <property type="project" value="UniProtKB-ARBA"/>
</dbReference>
<dbReference type="InterPro" id="IPR004181">
    <property type="entry name" value="Znf_MIZ"/>
</dbReference>
<dbReference type="SUPFAM" id="SSF57850">
    <property type="entry name" value="RING/U-box"/>
    <property type="match status" value="1"/>
</dbReference>
<dbReference type="GO" id="GO:0000785">
    <property type="term" value="C:chromatin"/>
    <property type="evidence" value="ECO:0007669"/>
    <property type="project" value="TreeGrafter"/>
</dbReference>
<feature type="compositionally biased region" description="Low complexity" evidence="5">
    <location>
        <begin position="744"/>
        <end position="754"/>
    </location>
</feature>
<reference evidence="7 8" key="1">
    <citation type="submission" date="2024-01" db="EMBL/GenBank/DDBJ databases">
        <title>Genome assemblies of Stephania.</title>
        <authorList>
            <person name="Yang L."/>
        </authorList>
    </citation>
    <scope>NUCLEOTIDE SEQUENCE [LARGE SCALE GENOMIC DNA]</scope>
    <source>
        <strain evidence="7">QJT</strain>
        <tissue evidence="7">Leaf</tissue>
    </source>
</reference>
<dbReference type="Gene3D" id="3.30.40.10">
    <property type="entry name" value="Zinc/RING finger domain, C3HC4 (zinc finger)"/>
    <property type="match status" value="1"/>
</dbReference>
<accession>A0AAP0FAS4</accession>
<evidence type="ECO:0000256" key="1">
    <source>
        <dbReference type="ARBA" id="ARBA00022723"/>
    </source>
</evidence>
<evidence type="ECO:0000313" key="7">
    <source>
        <dbReference type="EMBL" id="KAK9103749.1"/>
    </source>
</evidence>
<gene>
    <name evidence="7" type="ORF">Sjap_021003</name>
</gene>
<feature type="compositionally biased region" description="Low complexity" evidence="5">
    <location>
        <begin position="610"/>
        <end position="636"/>
    </location>
</feature>
<protein>
    <recommendedName>
        <fullName evidence="6">SP-RING-type domain-containing protein</fullName>
    </recommendedName>
</protein>
<keyword evidence="1" id="KW-0479">Metal-binding</keyword>
<proteinExistence type="predicted"/>
<feature type="region of interest" description="Disordered" evidence="5">
    <location>
        <begin position="731"/>
        <end position="759"/>
    </location>
</feature>
<feature type="region of interest" description="Disordered" evidence="5">
    <location>
        <begin position="607"/>
        <end position="636"/>
    </location>
</feature>
<feature type="compositionally biased region" description="Polar residues" evidence="5">
    <location>
        <begin position="731"/>
        <end position="743"/>
    </location>
</feature>
<evidence type="ECO:0000259" key="6">
    <source>
        <dbReference type="PROSITE" id="PS51044"/>
    </source>
</evidence>
<keyword evidence="3" id="KW-0862">Zinc</keyword>
<feature type="domain" description="SP-RING-type" evidence="6">
    <location>
        <begin position="297"/>
        <end position="378"/>
    </location>
</feature>
<sequence length="903" mass="98101">MAASVAYGGLAAAGAASPSSRASAFWLGAVSNRLMSRLSHGQSLDPYELWRLCISLAKGIDYAVANNEFPESVHELPVLIKYVYRRLCNNESLLQSAIMVLMISVKNACKNRWFLDKDVNDLLSLANEIGRNFSYPVDTNIEPTDPPHIFSKVMSRFLPRMKMGRILALLEVKAGFESFAVDFQILKSMLCAAQKNFRLFVIQADTLTSSCLISPPHVNFYLNGRPVDRRNTLSIDTGPQLPTNVTSMLRFGINLLQAVGQFTGDYIIAVAFMSLIPSPDVPVLQDYVPLAASSLESDSEIIEGPSRISLNCPISFKRIKTPAKGHLCKHLQCFDYENFVDINSRRPSWRCPHCNQSVCFLDLRGDRHMAKVLEEVGESVNDVIISADGSWKPAGEPDCSSLVQGDDTPLNEDGMKQCEPGRISDAAANIVDLTLEGIDDDPMDILEMEDCKPLKHTVNCSSVPEKIIHLSGDRITNVAAETIAPPLEDDFWSGVLFASAFNGTAAASIGEPTTTNQMLNHVLTDAVSAAIYQQPLDMYPASQPSTYLQKDQIVSPNILSELHRPQVGNSIVASEFGRPAIPRQVTRNPVAVQALAVPNHVHSSYRRTRAAVSPVTPSSASMSSPPSVSFQTSPSTTAISDDTILAKSGNETPQSLHRPIVHPVSSTERPSSLTQAWSHEDRRYLPSQSPQQIGLPAASQVLGPPIPLTDFRNGNHQVSPSMGWQQFQNPCASQSGQGTNLMRSSISSSPQSQSVATQPIRIPPQISTNVSTSSSSPVIDSYRTPVVERRGRSLGGILIPITTAQDQVDLLVEQNWQPSKRMRGSITGRPYSPALGQCIIQPTLPAEASRPPPDITLPTATTPLHLQALLAHTVNSHSPMPQQNYGWAADPVVGSGVPGVLPK</sequence>
<dbReference type="GO" id="GO:0008270">
    <property type="term" value="F:zinc ion binding"/>
    <property type="evidence" value="ECO:0007669"/>
    <property type="project" value="UniProtKB-KW"/>
</dbReference>
<dbReference type="PANTHER" id="PTHR10782:SF4">
    <property type="entry name" value="TONALLI, ISOFORM E"/>
    <property type="match status" value="1"/>
</dbReference>
<name>A0AAP0FAS4_9MAGN</name>
<comment type="caution">
    <text evidence="7">The sequence shown here is derived from an EMBL/GenBank/DDBJ whole genome shotgun (WGS) entry which is preliminary data.</text>
</comment>
<dbReference type="PROSITE" id="PS51044">
    <property type="entry name" value="ZF_SP_RING"/>
    <property type="match status" value="1"/>
</dbReference>
<evidence type="ECO:0000256" key="5">
    <source>
        <dbReference type="SAM" id="MobiDB-lite"/>
    </source>
</evidence>
<organism evidence="7 8">
    <name type="scientific">Stephania japonica</name>
    <dbReference type="NCBI Taxonomy" id="461633"/>
    <lineage>
        <taxon>Eukaryota</taxon>
        <taxon>Viridiplantae</taxon>
        <taxon>Streptophyta</taxon>
        <taxon>Embryophyta</taxon>
        <taxon>Tracheophyta</taxon>
        <taxon>Spermatophyta</taxon>
        <taxon>Magnoliopsida</taxon>
        <taxon>Ranunculales</taxon>
        <taxon>Menispermaceae</taxon>
        <taxon>Menispermoideae</taxon>
        <taxon>Cissampelideae</taxon>
        <taxon>Stephania</taxon>
    </lineage>
</organism>
<evidence type="ECO:0000256" key="3">
    <source>
        <dbReference type="ARBA" id="ARBA00022833"/>
    </source>
</evidence>
<dbReference type="GO" id="GO:0061665">
    <property type="term" value="F:SUMO ligase activity"/>
    <property type="evidence" value="ECO:0007669"/>
    <property type="project" value="TreeGrafter"/>
</dbReference>
<evidence type="ECO:0000313" key="8">
    <source>
        <dbReference type="Proteomes" id="UP001417504"/>
    </source>
</evidence>
<dbReference type="PANTHER" id="PTHR10782">
    <property type="entry name" value="ZINC FINGER MIZ DOMAIN-CONTAINING PROTEIN"/>
    <property type="match status" value="1"/>
</dbReference>
<dbReference type="Pfam" id="PF02891">
    <property type="entry name" value="zf-MIZ"/>
    <property type="match status" value="1"/>
</dbReference>
<dbReference type="CDD" id="cd16650">
    <property type="entry name" value="SP-RING_PIAS-like"/>
    <property type="match status" value="1"/>
</dbReference>
<dbReference type="Proteomes" id="UP001417504">
    <property type="component" value="Unassembled WGS sequence"/>
</dbReference>